<reference evidence="1 2" key="1">
    <citation type="submission" date="2015-09" db="EMBL/GenBank/DDBJ databases">
        <title>Genome announcement of multiple Pseudomonas syringae strains.</title>
        <authorList>
            <person name="Thakur S."/>
            <person name="Wang P.W."/>
            <person name="Gong Y."/>
            <person name="Weir B.S."/>
            <person name="Guttman D.S."/>
        </authorList>
    </citation>
    <scope>NUCLEOTIDE SEQUENCE [LARGE SCALE GENOMIC DNA]</scope>
    <source>
        <strain evidence="1 2">ICMP2802</strain>
    </source>
</reference>
<dbReference type="PATRIC" id="fig|199198.4.peg.5571"/>
<dbReference type="EMBL" id="LJPM01000424">
    <property type="protein sequence ID" value="KPW15535.1"/>
    <property type="molecule type" value="Genomic_DNA"/>
</dbReference>
<accession>A0A0L8IS87</accession>
<name>A0A0L8IS87_PSESX</name>
<gene>
    <name evidence="1" type="ORF">ALO91_04274</name>
</gene>
<protein>
    <recommendedName>
        <fullName evidence="3">PilZ domain-containing protein</fullName>
    </recommendedName>
</protein>
<proteinExistence type="predicted"/>
<comment type="caution">
    <text evidence="1">The sequence shown here is derived from an EMBL/GenBank/DDBJ whole genome shotgun (WGS) entry which is preliminary data.</text>
</comment>
<evidence type="ECO:0008006" key="3">
    <source>
        <dbReference type="Google" id="ProtNLM"/>
    </source>
</evidence>
<dbReference type="AlphaFoldDB" id="A0A0L8IS87"/>
<evidence type="ECO:0000313" key="2">
    <source>
        <dbReference type="Proteomes" id="UP000050297"/>
    </source>
</evidence>
<dbReference type="RefSeq" id="WP_004406840.1">
    <property type="nucleotide sequence ID" value="NZ_LGAR01000089.1"/>
</dbReference>
<evidence type="ECO:0000313" key="1">
    <source>
        <dbReference type="EMBL" id="KPW15535.1"/>
    </source>
</evidence>
<sequence length="201" mass="23283">MQPDSLLTQAELDFIQSMQRNPQLNVRDSTRSLLVNGGIQIQDLLTKLAAHEQVTIHAQFENQQMNFPLHLVEDEFHALHLELGAPSIFEEGPKIRPWRLVLEEPIPLETEKGALRALWVHELSFKGVLLEYRKEGKLPRNFSAWFNPPGQAPIPMRGKLERMIGQNVGAYHFSKHGKDDAERLRQYILQEHRRKHPSLHK</sequence>
<dbReference type="Proteomes" id="UP000050297">
    <property type="component" value="Unassembled WGS sequence"/>
</dbReference>
<organism evidence="1 2">
    <name type="scientific">Pseudomonas syringae pv. aceris</name>
    <dbReference type="NCBI Taxonomy" id="199198"/>
    <lineage>
        <taxon>Bacteria</taxon>
        <taxon>Pseudomonadati</taxon>
        <taxon>Pseudomonadota</taxon>
        <taxon>Gammaproteobacteria</taxon>
        <taxon>Pseudomonadales</taxon>
        <taxon>Pseudomonadaceae</taxon>
        <taxon>Pseudomonas</taxon>
        <taxon>Pseudomonas syringae</taxon>
    </lineage>
</organism>